<dbReference type="EMBL" id="DVIT01000059">
    <property type="protein sequence ID" value="HIS48595.1"/>
    <property type="molecule type" value="Genomic_DNA"/>
</dbReference>
<gene>
    <name evidence="1" type="ORF">IAB46_13790</name>
</gene>
<name>A0A9D1F745_9FIRM</name>
<dbReference type="Proteomes" id="UP000823927">
    <property type="component" value="Unassembled WGS sequence"/>
</dbReference>
<protein>
    <submittedName>
        <fullName evidence="1">Uncharacterized protein</fullName>
    </submittedName>
</protein>
<reference evidence="1" key="1">
    <citation type="submission" date="2020-10" db="EMBL/GenBank/DDBJ databases">
        <authorList>
            <person name="Gilroy R."/>
        </authorList>
    </citation>
    <scope>NUCLEOTIDE SEQUENCE</scope>
    <source>
        <strain evidence="1">CHK178-757</strain>
    </source>
</reference>
<dbReference type="AlphaFoldDB" id="A0A9D1F745"/>
<accession>A0A9D1F745</accession>
<organism evidence="1 2">
    <name type="scientific">Candidatus Scybalocola faecigallinarum</name>
    <dbReference type="NCBI Taxonomy" id="2840941"/>
    <lineage>
        <taxon>Bacteria</taxon>
        <taxon>Bacillati</taxon>
        <taxon>Bacillota</taxon>
        <taxon>Clostridia</taxon>
        <taxon>Lachnospirales</taxon>
        <taxon>Lachnospiraceae</taxon>
        <taxon>Lachnospiraceae incertae sedis</taxon>
        <taxon>Candidatus Scybalocola (ex Gilroy et al. 2021)</taxon>
    </lineage>
</organism>
<proteinExistence type="predicted"/>
<comment type="caution">
    <text evidence="1">The sequence shown here is derived from an EMBL/GenBank/DDBJ whole genome shotgun (WGS) entry which is preliminary data.</text>
</comment>
<sequence>MEDMLGILYNHIVQESGDFTEKSREMETIIREKVKALNMGDTQTEEIKAIMYDFLGIAQEVYFKLGFQYGVRFMVEIWPGHEPEKE</sequence>
<reference evidence="1" key="2">
    <citation type="journal article" date="2021" name="PeerJ">
        <title>Extensive microbial diversity within the chicken gut microbiome revealed by metagenomics and culture.</title>
        <authorList>
            <person name="Gilroy R."/>
            <person name="Ravi A."/>
            <person name="Getino M."/>
            <person name="Pursley I."/>
            <person name="Horton D.L."/>
            <person name="Alikhan N.F."/>
            <person name="Baker D."/>
            <person name="Gharbi K."/>
            <person name="Hall N."/>
            <person name="Watson M."/>
            <person name="Adriaenssens E.M."/>
            <person name="Foster-Nyarko E."/>
            <person name="Jarju S."/>
            <person name="Secka A."/>
            <person name="Antonio M."/>
            <person name="Oren A."/>
            <person name="Chaudhuri R.R."/>
            <person name="La Ragione R."/>
            <person name="Hildebrand F."/>
            <person name="Pallen M.J."/>
        </authorList>
    </citation>
    <scope>NUCLEOTIDE SEQUENCE</scope>
    <source>
        <strain evidence="1">CHK178-757</strain>
    </source>
</reference>
<evidence type="ECO:0000313" key="1">
    <source>
        <dbReference type="EMBL" id="HIS48595.1"/>
    </source>
</evidence>
<evidence type="ECO:0000313" key="2">
    <source>
        <dbReference type="Proteomes" id="UP000823927"/>
    </source>
</evidence>